<dbReference type="InterPro" id="IPR004839">
    <property type="entry name" value="Aminotransferase_I/II_large"/>
</dbReference>
<dbReference type="InterPro" id="IPR015421">
    <property type="entry name" value="PyrdxlP-dep_Trfase_major"/>
</dbReference>
<keyword evidence="5" id="KW-0804">Transcription</keyword>
<dbReference type="InterPro" id="IPR000524">
    <property type="entry name" value="Tscrpt_reg_HTH_GntR"/>
</dbReference>
<dbReference type="CDD" id="cd00609">
    <property type="entry name" value="AAT_like"/>
    <property type="match status" value="1"/>
</dbReference>
<dbReference type="SUPFAM" id="SSF46785">
    <property type="entry name" value="Winged helix' DNA-binding domain"/>
    <property type="match status" value="1"/>
</dbReference>
<dbReference type="PANTHER" id="PTHR46577:SF1">
    <property type="entry name" value="HTH-TYPE TRANSCRIPTIONAL REGULATORY PROTEIN GABR"/>
    <property type="match status" value="1"/>
</dbReference>
<dbReference type="CDD" id="cd07377">
    <property type="entry name" value="WHTH_GntR"/>
    <property type="match status" value="1"/>
</dbReference>
<evidence type="ECO:0000256" key="5">
    <source>
        <dbReference type="ARBA" id="ARBA00023163"/>
    </source>
</evidence>
<dbReference type="Gene3D" id="1.10.10.10">
    <property type="entry name" value="Winged helix-like DNA-binding domain superfamily/Winged helix DNA-binding domain"/>
    <property type="match status" value="1"/>
</dbReference>
<accession>A0ABW2N123</accession>
<keyword evidence="2" id="KW-0663">Pyridoxal phosphate</keyword>
<dbReference type="Gene3D" id="3.40.640.10">
    <property type="entry name" value="Type I PLP-dependent aspartate aminotransferase-like (Major domain)"/>
    <property type="match status" value="1"/>
</dbReference>
<dbReference type="InterPro" id="IPR036388">
    <property type="entry name" value="WH-like_DNA-bd_sf"/>
</dbReference>
<reference evidence="8" key="1">
    <citation type="journal article" date="2019" name="Int. J. Syst. Evol. Microbiol.">
        <title>The Global Catalogue of Microorganisms (GCM) 10K type strain sequencing project: providing services to taxonomists for standard genome sequencing and annotation.</title>
        <authorList>
            <consortium name="The Broad Institute Genomics Platform"/>
            <consortium name="The Broad Institute Genome Sequencing Center for Infectious Disease"/>
            <person name="Wu L."/>
            <person name="Ma J."/>
        </authorList>
    </citation>
    <scope>NUCLEOTIDE SEQUENCE [LARGE SCALE GENOMIC DNA]</scope>
    <source>
        <strain evidence="8">FCH27</strain>
    </source>
</reference>
<evidence type="ECO:0000256" key="2">
    <source>
        <dbReference type="ARBA" id="ARBA00022898"/>
    </source>
</evidence>
<dbReference type="RefSeq" id="WP_255888822.1">
    <property type="nucleotide sequence ID" value="NZ_JAFMZM010000001.1"/>
</dbReference>
<dbReference type="InterPro" id="IPR015424">
    <property type="entry name" value="PyrdxlP-dep_Trfase"/>
</dbReference>
<dbReference type="EMBL" id="JBHTCH010000014">
    <property type="protein sequence ID" value="MFC7360648.1"/>
    <property type="molecule type" value="Genomic_DNA"/>
</dbReference>
<evidence type="ECO:0000256" key="1">
    <source>
        <dbReference type="ARBA" id="ARBA00005384"/>
    </source>
</evidence>
<name>A0ABW2N123_9ACTN</name>
<dbReference type="GO" id="GO:0008483">
    <property type="term" value="F:transaminase activity"/>
    <property type="evidence" value="ECO:0007669"/>
    <property type="project" value="UniProtKB-KW"/>
</dbReference>
<organism evidence="7 8">
    <name type="scientific">Nocardioides astragali</name>
    <dbReference type="NCBI Taxonomy" id="1776736"/>
    <lineage>
        <taxon>Bacteria</taxon>
        <taxon>Bacillati</taxon>
        <taxon>Actinomycetota</taxon>
        <taxon>Actinomycetes</taxon>
        <taxon>Propionibacteriales</taxon>
        <taxon>Nocardioidaceae</taxon>
        <taxon>Nocardioides</taxon>
    </lineage>
</organism>
<keyword evidence="3" id="KW-0805">Transcription regulation</keyword>
<comment type="similarity">
    <text evidence="1">In the C-terminal section; belongs to the class-I pyridoxal-phosphate-dependent aminotransferase family.</text>
</comment>
<comment type="caution">
    <text evidence="7">The sequence shown here is derived from an EMBL/GenBank/DDBJ whole genome shotgun (WGS) entry which is preliminary data.</text>
</comment>
<dbReference type="SMART" id="SM00345">
    <property type="entry name" value="HTH_GNTR"/>
    <property type="match status" value="1"/>
</dbReference>
<feature type="domain" description="HTH gntR-type" evidence="6">
    <location>
        <begin position="24"/>
        <end position="92"/>
    </location>
</feature>
<evidence type="ECO:0000313" key="7">
    <source>
        <dbReference type="EMBL" id="MFC7360648.1"/>
    </source>
</evidence>
<keyword evidence="7" id="KW-0808">Transferase</keyword>
<evidence type="ECO:0000256" key="3">
    <source>
        <dbReference type="ARBA" id="ARBA00023015"/>
    </source>
</evidence>
<dbReference type="Proteomes" id="UP001596524">
    <property type="component" value="Unassembled WGS sequence"/>
</dbReference>
<proteinExistence type="inferred from homology"/>
<gene>
    <name evidence="7" type="ORF">ACFQO6_10235</name>
</gene>
<evidence type="ECO:0000313" key="8">
    <source>
        <dbReference type="Proteomes" id="UP001596524"/>
    </source>
</evidence>
<keyword evidence="4" id="KW-0238">DNA-binding</keyword>
<protein>
    <submittedName>
        <fullName evidence="7">PLP-dependent aminotransferase family protein</fullName>
    </submittedName>
</protein>
<evidence type="ECO:0000259" key="6">
    <source>
        <dbReference type="PROSITE" id="PS50949"/>
    </source>
</evidence>
<dbReference type="PANTHER" id="PTHR46577">
    <property type="entry name" value="HTH-TYPE TRANSCRIPTIONAL REGULATORY PROTEIN GABR"/>
    <property type="match status" value="1"/>
</dbReference>
<dbReference type="InterPro" id="IPR051446">
    <property type="entry name" value="HTH_trans_reg/aminotransferase"/>
</dbReference>
<dbReference type="SUPFAM" id="SSF53383">
    <property type="entry name" value="PLP-dependent transferases"/>
    <property type="match status" value="1"/>
</dbReference>
<keyword evidence="8" id="KW-1185">Reference proteome</keyword>
<dbReference type="PROSITE" id="PS50949">
    <property type="entry name" value="HTH_GNTR"/>
    <property type="match status" value="1"/>
</dbReference>
<keyword evidence="7" id="KW-0032">Aminotransferase</keyword>
<dbReference type="Pfam" id="PF00155">
    <property type="entry name" value="Aminotran_1_2"/>
    <property type="match status" value="1"/>
</dbReference>
<dbReference type="Pfam" id="PF00392">
    <property type="entry name" value="GntR"/>
    <property type="match status" value="1"/>
</dbReference>
<evidence type="ECO:0000256" key="4">
    <source>
        <dbReference type="ARBA" id="ARBA00023125"/>
    </source>
</evidence>
<dbReference type="InterPro" id="IPR036390">
    <property type="entry name" value="WH_DNA-bd_sf"/>
</dbReference>
<sequence length="483" mass="51209">MAVEQTISRAGWDELVVVDRSDPEPLHTQLARGLRQAIVDGRVPVGDRLPASRALAAELECSRWVVTEAYAQLAAEGWIEGRTGSATRVRNAGAGGASQPRSAPRQAPVAVRFDLAPGLPDLRAFPRRRWLDAVRVELATLPFDDLRELDPAGDPRLRRAVSAHLGRVRGAVVTADDVLVLPGVRAGVHLVATALRASGAGVIAVEDPGWPRLRDAIRAAGLEPLPVPVDADGLRVDLLPRDGSVRAVVTAPAHQYPTGTVLPPARRAQLVSWAQSVDGVVVEDDYDSEFRYDRRPYGVLQALAPEHGVLLGSVSKTLAPALATGWLVARGEWRARIASALASPIGPGLIDQLALASFVESGQYDRHLRSARLRFRRRRDALLAALAVALPEAEISGSAAGLHLLLRLPGGADPVAVVAAGARRGLRLSAAAPTAVRARSYDACLILGYGNLADAAVGEAVRTLVESVREAAEGAGDPRKARR</sequence>